<comment type="caution">
    <text evidence="2">The sequence shown here is derived from an EMBL/GenBank/DDBJ whole genome shotgun (WGS) entry which is preliminary data.</text>
</comment>
<protein>
    <recommendedName>
        <fullName evidence="1">FBD domain-containing protein</fullName>
    </recommendedName>
</protein>
<dbReference type="AlphaFoldDB" id="A0A6D2JLV1"/>
<feature type="domain" description="FBD" evidence="1">
    <location>
        <begin position="264"/>
        <end position="342"/>
    </location>
</feature>
<dbReference type="InterPro" id="IPR055411">
    <property type="entry name" value="LRR_FXL15/At3g58940/PEG3-like"/>
</dbReference>
<name>A0A6D2JLV1_9BRAS</name>
<dbReference type="InterPro" id="IPR032675">
    <property type="entry name" value="LRR_dom_sf"/>
</dbReference>
<dbReference type="Proteomes" id="UP000467841">
    <property type="component" value="Unassembled WGS sequence"/>
</dbReference>
<reference evidence="2" key="1">
    <citation type="submission" date="2020-01" db="EMBL/GenBank/DDBJ databases">
        <authorList>
            <person name="Mishra B."/>
        </authorList>
    </citation>
    <scope>NUCLEOTIDE SEQUENCE [LARGE SCALE GENOMIC DNA]</scope>
</reference>
<dbReference type="SMART" id="SM00579">
    <property type="entry name" value="FBD"/>
    <property type="match status" value="1"/>
</dbReference>
<dbReference type="PANTHER" id="PTHR31900">
    <property type="entry name" value="F-BOX/RNI SUPERFAMILY PROTEIN-RELATED"/>
    <property type="match status" value="1"/>
</dbReference>
<gene>
    <name evidence="2" type="ORF">MERR_LOCUS31948</name>
</gene>
<proteinExistence type="predicted"/>
<evidence type="ECO:0000313" key="2">
    <source>
        <dbReference type="EMBL" id="CAA7044713.1"/>
    </source>
</evidence>
<sequence>MLESLQLSLDGICCDTDIESCLEMASNRNLRELKMEHGLLSSRLGLPRRMCETLVVMHLSYVVIDVTLVTSSFKSLKTLHLLSMTYKDDDRSFRRFLSKCPVLEDLLIEYHPYSQTLTVSVPSLQRLSIIQSPSRCFRLKTPSLKHLKIEWCPTKLCHIQNMPDIVTADVKSLLTNLRKLPGSLTSVKRLSLCLIAPLGKVPRKPTKIFHQLLHLSLCTFYQDWPSYLKWMIEASPKLQTLKIHHDHLDRRYTHLSGENSNIPECSLPHLEIFEWRGYEGTPENRKLASYILTNASGLRKAIISPDLKYADKKKDGILKALMRKEFSLLSRNSNTPCHIKQESAWTITREDVADAHHLGQEEDADVHRYRREDEDPLRGRGRGRIGFERFTQEIEIQIHEGEDIVSTVEMYALNQGCSSMIISRATGIVSELTVEGRGVIHAGQYEIQHLRGIWSEVLLNQHQFLLIVSLRDMNNNTYIHGNSRFLLAANTVTVHIEL</sequence>
<dbReference type="SUPFAM" id="SSF52047">
    <property type="entry name" value="RNI-like"/>
    <property type="match status" value="1"/>
</dbReference>
<dbReference type="Gene3D" id="3.80.10.10">
    <property type="entry name" value="Ribonuclease Inhibitor"/>
    <property type="match status" value="1"/>
</dbReference>
<dbReference type="InterPro" id="IPR006566">
    <property type="entry name" value="FBD"/>
</dbReference>
<dbReference type="Pfam" id="PF08387">
    <property type="entry name" value="FBD"/>
    <property type="match status" value="1"/>
</dbReference>
<evidence type="ECO:0000313" key="3">
    <source>
        <dbReference type="Proteomes" id="UP000467841"/>
    </source>
</evidence>
<dbReference type="InterPro" id="IPR050232">
    <property type="entry name" value="FBL13/AtMIF1-like"/>
</dbReference>
<dbReference type="EMBL" id="CACVBM020001307">
    <property type="protein sequence ID" value="CAA7044713.1"/>
    <property type="molecule type" value="Genomic_DNA"/>
</dbReference>
<accession>A0A6D2JLV1</accession>
<dbReference type="OrthoDB" id="1107430at2759"/>
<evidence type="ECO:0000259" key="1">
    <source>
        <dbReference type="SMART" id="SM00579"/>
    </source>
</evidence>
<dbReference type="Pfam" id="PF24758">
    <property type="entry name" value="LRR_At5g56370"/>
    <property type="match status" value="1"/>
</dbReference>
<organism evidence="2 3">
    <name type="scientific">Microthlaspi erraticum</name>
    <dbReference type="NCBI Taxonomy" id="1685480"/>
    <lineage>
        <taxon>Eukaryota</taxon>
        <taxon>Viridiplantae</taxon>
        <taxon>Streptophyta</taxon>
        <taxon>Embryophyta</taxon>
        <taxon>Tracheophyta</taxon>
        <taxon>Spermatophyta</taxon>
        <taxon>Magnoliopsida</taxon>
        <taxon>eudicotyledons</taxon>
        <taxon>Gunneridae</taxon>
        <taxon>Pentapetalae</taxon>
        <taxon>rosids</taxon>
        <taxon>malvids</taxon>
        <taxon>Brassicales</taxon>
        <taxon>Brassicaceae</taxon>
        <taxon>Coluteocarpeae</taxon>
        <taxon>Microthlaspi</taxon>
    </lineage>
</organism>
<dbReference type="PANTHER" id="PTHR31900:SF34">
    <property type="entry name" value="EMB|CAB62440.1-RELATED"/>
    <property type="match status" value="1"/>
</dbReference>
<keyword evidence="3" id="KW-1185">Reference proteome</keyword>